<protein>
    <recommendedName>
        <fullName evidence="3">Arc-like DNA binding domain-containing protein</fullName>
    </recommendedName>
</protein>
<evidence type="ECO:0000313" key="1">
    <source>
        <dbReference type="EMBL" id="MBC8559584.1"/>
    </source>
</evidence>
<reference evidence="1" key="1">
    <citation type="submission" date="2020-08" db="EMBL/GenBank/DDBJ databases">
        <title>Genome public.</title>
        <authorList>
            <person name="Liu C."/>
            <person name="Sun Q."/>
        </authorList>
    </citation>
    <scope>NUCLEOTIDE SEQUENCE</scope>
    <source>
        <strain evidence="1">NSJ-33</strain>
    </source>
</reference>
<evidence type="ECO:0008006" key="3">
    <source>
        <dbReference type="Google" id="ProtNLM"/>
    </source>
</evidence>
<proteinExistence type="predicted"/>
<sequence>MVKHFSIHVDDLMYEKFKSLCEYYGRSVNAQVKIMITRRIEFFEKKHGELEPLETESSDSAQF</sequence>
<organism evidence="1 2">
    <name type="scientific">Fumia xinanensis</name>
    <dbReference type="NCBI Taxonomy" id="2763659"/>
    <lineage>
        <taxon>Bacteria</taxon>
        <taxon>Bacillati</taxon>
        <taxon>Bacillota</taxon>
        <taxon>Clostridia</taxon>
        <taxon>Eubacteriales</taxon>
        <taxon>Oscillospiraceae</taxon>
        <taxon>Fumia</taxon>
    </lineage>
</organism>
<keyword evidence="2" id="KW-1185">Reference proteome</keyword>
<comment type="caution">
    <text evidence="1">The sequence shown here is derived from an EMBL/GenBank/DDBJ whole genome shotgun (WGS) entry which is preliminary data.</text>
</comment>
<dbReference type="RefSeq" id="WP_249294476.1">
    <property type="nucleotide sequence ID" value="NZ_JACRSV010000001.1"/>
</dbReference>
<dbReference type="AlphaFoldDB" id="A0A926E3S0"/>
<accession>A0A926E3S0</accession>
<gene>
    <name evidence="1" type="ORF">H8710_05795</name>
</gene>
<dbReference type="EMBL" id="JACRSV010000001">
    <property type="protein sequence ID" value="MBC8559584.1"/>
    <property type="molecule type" value="Genomic_DNA"/>
</dbReference>
<dbReference type="Proteomes" id="UP000610760">
    <property type="component" value="Unassembled WGS sequence"/>
</dbReference>
<name>A0A926E3S0_9FIRM</name>
<evidence type="ECO:0000313" key="2">
    <source>
        <dbReference type="Proteomes" id="UP000610760"/>
    </source>
</evidence>